<protein>
    <recommendedName>
        <fullName evidence="3">WWE domain-containing protein</fullName>
    </recommendedName>
</protein>
<evidence type="ECO:0000313" key="1">
    <source>
        <dbReference type="EMBL" id="SAL96218.1"/>
    </source>
</evidence>
<dbReference type="InParanoid" id="A0A163LSL8"/>
<evidence type="ECO:0000313" key="2">
    <source>
        <dbReference type="Proteomes" id="UP000078561"/>
    </source>
</evidence>
<organism evidence="1">
    <name type="scientific">Absidia glauca</name>
    <name type="common">Pin mould</name>
    <dbReference type="NCBI Taxonomy" id="4829"/>
    <lineage>
        <taxon>Eukaryota</taxon>
        <taxon>Fungi</taxon>
        <taxon>Fungi incertae sedis</taxon>
        <taxon>Mucoromycota</taxon>
        <taxon>Mucoromycotina</taxon>
        <taxon>Mucoromycetes</taxon>
        <taxon>Mucorales</taxon>
        <taxon>Cunninghamellaceae</taxon>
        <taxon>Absidia</taxon>
    </lineage>
</organism>
<accession>A0A163LSL8</accession>
<gene>
    <name evidence="1" type="primary">ABSGL_01593.1 scaffold 1725</name>
</gene>
<proteinExistence type="predicted"/>
<sequence length="110" mass="13346">MDSNQPYYQQQYYQPQQANSYYSQRSQHQPSYNYTWLVFKDEQWQPFDRENQSKLEQTLSVDGTFVDICDSLFPGVKRVRVFPRNNYLSYLGVKYRLSRILQPDAWGYFT</sequence>
<dbReference type="AlphaFoldDB" id="A0A163LSL8"/>
<dbReference type="OrthoDB" id="2282145at2759"/>
<evidence type="ECO:0008006" key="3">
    <source>
        <dbReference type="Google" id="ProtNLM"/>
    </source>
</evidence>
<reference evidence="1" key="1">
    <citation type="submission" date="2016-04" db="EMBL/GenBank/DDBJ databases">
        <authorList>
            <person name="Evans L.H."/>
            <person name="Alamgir A."/>
            <person name="Owens N."/>
            <person name="Weber N.D."/>
            <person name="Virtaneva K."/>
            <person name="Barbian K."/>
            <person name="Babar A."/>
            <person name="Rosenke K."/>
        </authorList>
    </citation>
    <scope>NUCLEOTIDE SEQUENCE [LARGE SCALE GENOMIC DNA]</scope>
    <source>
        <strain evidence="1">CBS 101.48</strain>
    </source>
</reference>
<name>A0A163LSL8_ABSGL</name>
<dbReference type="Proteomes" id="UP000078561">
    <property type="component" value="Unassembled WGS sequence"/>
</dbReference>
<dbReference type="OMA" id="SSHDNNC"/>
<keyword evidence="2" id="KW-1185">Reference proteome</keyword>
<dbReference type="EMBL" id="LT550732">
    <property type="protein sequence ID" value="SAL96218.1"/>
    <property type="molecule type" value="Genomic_DNA"/>
</dbReference>